<gene>
    <name evidence="2" type="ORF">OXR69_033070</name>
</gene>
<keyword evidence="3" id="KW-1185">Reference proteome</keyword>
<dbReference type="Pfam" id="PF13304">
    <property type="entry name" value="AAA_21"/>
    <property type="match status" value="1"/>
</dbReference>
<dbReference type="InterPro" id="IPR051396">
    <property type="entry name" value="Bact_Antivir_Def_Nuclease"/>
</dbReference>
<dbReference type="Gene3D" id="3.40.50.300">
    <property type="entry name" value="P-loop containing nucleotide triphosphate hydrolases"/>
    <property type="match status" value="1"/>
</dbReference>
<dbReference type="PANTHER" id="PTHR43581:SF2">
    <property type="entry name" value="EXCINUCLEASE ATPASE SUBUNIT"/>
    <property type="match status" value="1"/>
</dbReference>
<accession>A0ABT6EMJ5</accession>
<proteinExistence type="predicted"/>
<feature type="domain" description="ATPase AAA-type core" evidence="1">
    <location>
        <begin position="18"/>
        <end position="98"/>
    </location>
</feature>
<geneLocation type="plasmid" evidence="2">
    <name>unnamed4</name>
</geneLocation>
<dbReference type="RefSeq" id="WP_277738668.1">
    <property type="nucleotide sequence ID" value="NZ_JAPQEX020000011.1"/>
</dbReference>
<protein>
    <submittedName>
        <fullName evidence="2">AAA family ATPase</fullName>
    </submittedName>
</protein>
<dbReference type="PANTHER" id="PTHR43581">
    <property type="entry name" value="ATP/GTP PHOSPHATASE"/>
    <property type="match status" value="1"/>
</dbReference>
<dbReference type="CDD" id="cd00267">
    <property type="entry name" value="ABC_ATPase"/>
    <property type="match status" value="1"/>
</dbReference>
<dbReference type="Proteomes" id="UP001075001">
    <property type="component" value="Unassembled WGS sequence"/>
</dbReference>
<evidence type="ECO:0000313" key="2">
    <source>
        <dbReference type="EMBL" id="MDG1646617.1"/>
    </source>
</evidence>
<dbReference type="InterPro" id="IPR027417">
    <property type="entry name" value="P-loop_NTPase"/>
</dbReference>
<comment type="caution">
    <text evidence="2">The sequence shown here is derived from an EMBL/GenBank/DDBJ whole genome shotgun (WGS) entry which is preliminary data.</text>
</comment>
<keyword evidence="2" id="KW-0614">Plasmid</keyword>
<evidence type="ECO:0000313" key="3">
    <source>
        <dbReference type="Proteomes" id="UP001075001"/>
    </source>
</evidence>
<organism evidence="2 3">
    <name type="scientific">Klebsiella huaxiensis</name>
    <dbReference type="NCBI Taxonomy" id="2153354"/>
    <lineage>
        <taxon>Bacteria</taxon>
        <taxon>Pseudomonadati</taxon>
        <taxon>Pseudomonadota</taxon>
        <taxon>Gammaproteobacteria</taxon>
        <taxon>Enterobacterales</taxon>
        <taxon>Enterobacteriaceae</taxon>
        <taxon>Klebsiella/Raoultella group</taxon>
        <taxon>Klebsiella</taxon>
    </lineage>
</organism>
<reference evidence="2" key="1">
    <citation type="submission" date="2023-03" db="EMBL/GenBank/DDBJ databases">
        <title>identification of new KPC variant in Klebsiella huaxiensis from the Hospital Sewage Samples in China.</title>
        <authorList>
            <person name="Wu Y."/>
        </authorList>
    </citation>
    <scope>NUCLEOTIDE SEQUENCE</scope>
    <source>
        <strain evidence="2">ZR-9</strain>
    </source>
</reference>
<sequence>MNDFYDGTISFEPEKEDFHLQKDGYFFSGNNVSSGVKALSIMDILNRGGYLNKESLIILDEPETNLHPKWQKKYAEAIVKLSQRGIRILVNTHSPYMLESLKAYSGFFKIPAKFYFSHKIGDDVNLIDTYGDISIIIDALSGPLRDLMLGKVRISRSFLPKLTR</sequence>
<name>A0ABT6EMJ5_9ENTR</name>
<dbReference type="InterPro" id="IPR003959">
    <property type="entry name" value="ATPase_AAA_core"/>
</dbReference>
<dbReference type="EMBL" id="JAPQEX020000011">
    <property type="protein sequence ID" value="MDG1646617.1"/>
    <property type="molecule type" value="Genomic_DNA"/>
</dbReference>
<evidence type="ECO:0000259" key="1">
    <source>
        <dbReference type="Pfam" id="PF13304"/>
    </source>
</evidence>
<dbReference type="SUPFAM" id="SSF52540">
    <property type="entry name" value="P-loop containing nucleoside triphosphate hydrolases"/>
    <property type="match status" value="1"/>
</dbReference>